<dbReference type="OrthoDB" id="9802510at2"/>
<dbReference type="RefSeq" id="WP_044615498.1">
    <property type="nucleotide sequence ID" value="NZ_CP007142.1"/>
</dbReference>
<dbReference type="HOGENOM" id="CLU_070764_6_0_6"/>
<dbReference type="PANTHER" id="PTHR43673:SF10">
    <property type="entry name" value="NADH DEHYDROGENASE_NAD(P)H NITROREDUCTASE XCC3605-RELATED"/>
    <property type="match status" value="1"/>
</dbReference>
<reference evidence="4 5" key="1">
    <citation type="submission" date="2014-01" db="EMBL/GenBank/DDBJ databases">
        <title>Full genme sequencing of cellulolytic bacterium Gynuella sunshinyii YC6258T gen. nov., sp. nov.</title>
        <authorList>
            <person name="Khan H."/>
            <person name="Chung E.J."/>
            <person name="Chung Y.R."/>
        </authorList>
    </citation>
    <scope>NUCLEOTIDE SEQUENCE [LARGE SCALE GENOMIC DNA]</scope>
    <source>
        <strain evidence="4 5">YC6258</strain>
    </source>
</reference>
<feature type="domain" description="Nitroreductase" evidence="3">
    <location>
        <begin position="16"/>
        <end position="161"/>
    </location>
</feature>
<dbReference type="PATRIC" id="fig|1445510.3.peg.376"/>
<dbReference type="STRING" id="1445510.YC6258_00388"/>
<evidence type="ECO:0000313" key="4">
    <source>
        <dbReference type="EMBL" id="AJQ92437.1"/>
    </source>
</evidence>
<protein>
    <submittedName>
        <fullName evidence="4">Nitroreductase</fullName>
    </submittedName>
</protein>
<comment type="similarity">
    <text evidence="1">Belongs to the nitroreductase family.</text>
</comment>
<dbReference type="InterPro" id="IPR029479">
    <property type="entry name" value="Nitroreductase"/>
</dbReference>
<dbReference type="KEGG" id="gsn:YC6258_00388"/>
<dbReference type="Proteomes" id="UP000032266">
    <property type="component" value="Chromosome"/>
</dbReference>
<dbReference type="Gene3D" id="3.40.109.10">
    <property type="entry name" value="NADH Oxidase"/>
    <property type="match status" value="1"/>
</dbReference>
<dbReference type="InterPro" id="IPR000415">
    <property type="entry name" value="Nitroreductase-like"/>
</dbReference>
<evidence type="ECO:0000256" key="2">
    <source>
        <dbReference type="ARBA" id="ARBA00023002"/>
    </source>
</evidence>
<dbReference type="SUPFAM" id="SSF55469">
    <property type="entry name" value="FMN-dependent nitroreductase-like"/>
    <property type="match status" value="1"/>
</dbReference>
<evidence type="ECO:0000256" key="1">
    <source>
        <dbReference type="ARBA" id="ARBA00007118"/>
    </source>
</evidence>
<evidence type="ECO:0000259" key="3">
    <source>
        <dbReference type="Pfam" id="PF00881"/>
    </source>
</evidence>
<dbReference type="AlphaFoldDB" id="A0A0C5VD31"/>
<proteinExistence type="inferred from homology"/>
<dbReference type="Pfam" id="PF00881">
    <property type="entry name" value="Nitroreductase"/>
    <property type="match status" value="1"/>
</dbReference>
<name>A0A0C5VD31_9GAMM</name>
<keyword evidence="2" id="KW-0560">Oxidoreductase</keyword>
<evidence type="ECO:0000313" key="5">
    <source>
        <dbReference type="Proteomes" id="UP000032266"/>
    </source>
</evidence>
<keyword evidence="5" id="KW-1185">Reference proteome</keyword>
<gene>
    <name evidence="4" type="ORF">YC6258_00388</name>
</gene>
<dbReference type="CDD" id="cd02138">
    <property type="entry name" value="TdsD-like"/>
    <property type="match status" value="1"/>
</dbReference>
<organism evidence="4 5">
    <name type="scientific">Gynuella sunshinyii YC6258</name>
    <dbReference type="NCBI Taxonomy" id="1445510"/>
    <lineage>
        <taxon>Bacteria</taxon>
        <taxon>Pseudomonadati</taxon>
        <taxon>Pseudomonadota</taxon>
        <taxon>Gammaproteobacteria</taxon>
        <taxon>Oceanospirillales</taxon>
        <taxon>Saccharospirillaceae</taxon>
        <taxon>Gynuella</taxon>
    </lineage>
</organism>
<sequence>MSVINPTDVPIHELLSRRKSPYAFDPNKTVSKDDLIALFEAARWTMSSYNAQPWRYIVGVKDRSPEVWQQIYSVLLEGNQPWASNAPVLVLGLTEHTFEHNGQNNKAAQHDLGAASAYLTLEATARGLYVHQMIGIDPDKARQVFGISGSLEPLTGMAIGYLGAPTDVAETFAQRDQRERQRKALSEIVLKGSL</sequence>
<dbReference type="GO" id="GO:0016491">
    <property type="term" value="F:oxidoreductase activity"/>
    <property type="evidence" value="ECO:0007669"/>
    <property type="project" value="UniProtKB-KW"/>
</dbReference>
<dbReference type="EMBL" id="CP007142">
    <property type="protein sequence ID" value="AJQ92437.1"/>
    <property type="molecule type" value="Genomic_DNA"/>
</dbReference>
<accession>A0A0C5VD31</accession>
<dbReference type="PANTHER" id="PTHR43673">
    <property type="entry name" value="NAD(P)H NITROREDUCTASE YDGI-RELATED"/>
    <property type="match status" value="1"/>
</dbReference>